<dbReference type="KEGG" id="more:E1B28_000010"/>
<evidence type="ECO:0000256" key="1">
    <source>
        <dbReference type="ARBA" id="ARBA00004141"/>
    </source>
</evidence>
<dbReference type="SMART" id="SM00679">
    <property type="entry name" value="CTNS"/>
    <property type="match status" value="2"/>
</dbReference>
<keyword evidence="5 9" id="KW-1133">Transmembrane helix</keyword>
<organism evidence="10 11">
    <name type="scientific">Marasmius oreades</name>
    <name type="common">fairy-ring Marasmius</name>
    <dbReference type="NCBI Taxonomy" id="181124"/>
    <lineage>
        <taxon>Eukaryota</taxon>
        <taxon>Fungi</taxon>
        <taxon>Dikarya</taxon>
        <taxon>Basidiomycota</taxon>
        <taxon>Agaricomycotina</taxon>
        <taxon>Agaricomycetes</taxon>
        <taxon>Agaricomycetidae</taxon>
        <taxon>Agaricales</taxon>
        <taxon>Marasmiineae</taxon>
        <taxon>Marasmiaceae</taxon>
        <taxon>Marasmius</taxon>
    </lineage>
</organism>
<reference evidence="10" key="1">
    <citation type="journal article" date="2021" name="Genome Biol. Evol.">
        <title>The assembled and annotated genome of the fairy-ring fungus Marasmius oreades.</title>
        <authorList>
            <person name="Hiltunen M."/>
            <person name="Ament-Velasquez S.L."/>
            <person name="Johannesson H."/>
        </authorList>
    </citation>
    <scope>NUCLEOTIDE SEQUENCE</scope>
    <source>
        <strain evidence="10">03SP1</strain>
    </source>
</reference>
<evidence type="ECO:0000256" key="2">
    <source>
        <dbReference type="ARBA" id="ARBA00022448"/>
    </source>
</evidence>
<feature type="region of interest" description="Disordered" evidence="8">
    <location>
        <begin position="272"/>
        <end position="313"/>
    </location>
</feature>
<dbReference type="Proteomes" id="UP001049176">
    <property type="component" value="Chromosome 1"/>
</dbReference>
<dbReference type="Pfam" id="PF04193">
    <property type="entry name" value="PQ-loop"/>
    <property type="match status" value="2"/>
</dbReference>
<comment type="caution">
    <text evidence="10">The sequence shown here is derived from an EMBL/GenBank/DDBJ whole genome shotgun (WGS) entry which is preliminary data.</text>
</comment>
<dbReference type="Gene3D" id="1.20.1280.290">
    <property type="match status" value="2"/>
</dbReference>
<evidence type="ECO:0000256" key="7">
    <source>
        <dbReference type="ARBA" id="ARBA00038475"/>
    </source>
</evidence>
<feature type="compositionally biased region" description="Low complexity" evidence="8">
    <location>
        <begin position="281"/>
        <end position="292"/>
    </location>
</feature>
<gene>
    <name evidence="10" type="ORF">E1B28_000010</name>
</gene>
<dbReference type="RefSeq" id="XP_043014504.1">
    <property type="nucleotide sequence ID" value="XM_043145805.1"/>
</dbReference>
<evidence type="ECO:0000256" key="6">
    <source>
        <dbReference type="ARBA" id="ARBA00023136"/>
    </source>
</evidence>
<feature type="transmembrane region" description="Helical" evidence="9">
    <location>
        <begin position="75"/>
        <end position="96"/>
    </location>
</feature>
<evidence type="ECO:0000313" key="11">
    <source>
        <dbReference type="Proteomes" id="UP001049176"/>
    </source>
</evidence>
<feature type="transmembrane region" description="Helical" evidence="9">
    <location>
        <begin position="221"/>
        <end position="245"/>
    </location>
</feature>
<dbReference type="InterPro" id="IPR006603">
    <property type="entry name" value="PQ-loop_rpt"/>
</dbReference>
<keyword evidence="2" id="KW-0813">Transport</keyword>
<proteinExistence type="inferred from homology"/>
<dbReference type="OrthoDB" id="271506at2759"/>
<keyword evidence="4" id="KW-0677">Repeat</keyword>
<feature type="transmembrane region" description="Helical" evidence="9">
    <location>
        <begin position="48"/>
        <end position="68"/>
    </location>
</feature>
<comment type="subcellular location">
    <subcellularLocation>
        <location evidence="1">Membrane</location>
        <topology evidence="1">Multi-pass membrane protein</topology>
    </subcellularLocation>
</comment>
<evidence type="ECO:0000256" key="4">
    <source>
        <dbReference type="ARBA" id="ARBA00022737"/>
    </source>
</evidence>
<accession>A0A9P7V0F3</accession>
<keyword evidence="6 9" id="KW-0472">Membrane</keyword>
<keyword evidence="11" id="KW-1185">Reference proteome</keyword>
<evidence type="ECO:0000256" key="3">
    <source>
        <dbReference type="ARBA" id="ARBA00022692"/>
    </source>
</evidence>
<comment type="similarity">
    <text evidence="7">Belongs to the MPDU1 (TC 2.A.43.3) family.</text>
</comment>
<dbReference type="GO" id="GO:0016020">
    <property type="term" value="C:membrane"/>
    <property type="evidence" value="ECO:0007669"/>
    <property type="project" value="UniProtKB-SubCell"/>
</dbReference>
<dbReference type="FunFam" id="1.20.1280.290:FF:000006">
    <property type="entry name" value="mannose-P-dolichol utilization defect 1 protein"/>
    <property type="match status" value="1"/>
</dbReference>
<feature type="transmembrane region" description="Helical" evidence="9">
    <location>
        <begin position="139"/>
        <end position="159"/>
    </location>
</feature>
<name>A0A9P7V0F3_9AGAR</name>
<dbReference type="PANTHER" id="PTHR12226:SF2">
    <property type="entry name" value="MANNOSE-P-DOLICHOL UTILIZATION DEFECT 1 PROTEIN"/>
    <property type="match status" value="1"/>
</dbReference>
<evidence type="ECO:0008006" key="12">
    <source>
        <dbReference type="Google" id="ProtNLM"/>
    </source>
</evidence>
<keyword evidence="3 9" id="KW-0812">Transmembrane</keyword>
<dbReference type="EMBL" id="CM032181">
    <property type="protein sequence ID" value="KAG7098034.1"/>
    <property type="molecule type" value="Genomic_DNA"/>
</dbReference>
<evidence type="ECO:0000256" key="8">
    <source>
        <dbReference type="SAM" id="MobiDB-lite"/>
    </source>
</evidence>
<dbReference type="InterPro" id="IPR016817">
    <property type="entry name" value="MannP-dilichol_defect-1"/>
</dbReference>
<evidence type="ECO:0000313" key="10">
    <source>
        <dbReference type="EMBL" id="KAG7098034.1"/>
    </source>
</evidence>
<dbReference type="AlphaFoldDB" id="A0A9P7V0F3"/>
<sequence>MTTITKNFPWFIRDLGVVIVGKKCYTSLVEELDIGDIECIKYSISKGLGIGIVVGGSIMKVPQLLLIVNARSARGLSLVSYILETLSYGITLAYSHRNEFPFSTYGENLFLTLQNIVITILIIYYAPTARLRSTNSNKPAQIGVACTATFAVAFLLSTIDKDLLQILQLSTLPLSLFSKLPQIRQNFRAKSTGQLSAFAVISQIAGCAARLFTIAHEVGDVVVAAGFLLALALNIVLGVQMYVYWGKEGKSAYSDGKGVELEERKLSSSYDMSATPAWQSQAQAQGQGQAQGIHHRVATPPPMGNRKWARKVD</sequence>
<evidence type="ECO:0000256" key="5">
    <source>
        <dbReference type="ARBA" id="ARBA00022989"/>
    </source>
</evidence>
<dbReference type="PANTHER" id="PTHR12226">
    <property type="entry name" value="MANNOSE-P-DOLICHOL UTILIZATION DEFECT 1 LEC35 -RELATED"/>
    <property type="match status" value="1"/>
</dbReference>
<protein>
    <recommendedName>
        <fullName evidence="12">Mannose-P-dolichol utilization defect 1 protein homolog</fullName>
    </recommendedName>
</protein>
<evidence type="ECO:0000256" key="9">
    <source>
        <dbReference type="SAM" id="Phobius"/>
    </source>
</evidence>
<dbReference type="GeneID" id="66069086"/>
<feature type="transmembrane region" description="Helical" evidence="9">
    <location>
        <begin position="108"/>
        <end position="127"/>
    </location>
</feature>